<evidence type="ECO:0000313" key="2">
    <source>
        <dbReference type="EMBL" id="CAE7031452.1"/>
    </source>
</evidence>
<proteinExistence type="predicted"/>
<reference evidence="2" key="1">
    <citation type="submission" date="2021-02" db="EMBL/GenBank/DDBJ databases">
        <authorList>
            <person name="Syme A R."/>
            <person name="Syme A R."/>
            <person name="Moolhuijzen P."/>
        </authorList>
    </citation>
    <scope>NUCLEOTIDE SEQUENCE</scope>
    <source>
        <strain evidence="2">W1-1</strain>
    </source>
</reference>
<evidence type="ECO:0000256" key="1">
    <source>
        <dbReference type="SAM" id="MobiDB-lite"/>
    </source>
</evidence>
<evidence type="ECO:0000313" key="3">
    <source>
        <dbReference type="Proteomes" id="UP000472372"/>
    </source>
</evidence>
<feature type="compositionally biased region" description="Polar residues" evidence="1">
    <location>
        <begin position="47"/>
        <end position="56"/>
    </location>
</feature>
<sequence>MSPPTVAMGNIPAKTKMSQREKKRQQQIASATSSTLKDMAWKPVARTANTDKSGASQYCTTDKLQHVVAAPYKLAQPTVNSKRLSGYATAGSKVERGVVAPQTLTPLMKAENAPDDITATKCWQDMSNSSTLSDTSIIRVRPTLTGRPFLAYLTPAADVGPLPTVNP</sequence>
<dbReference type="AlphaFoldDB" id="A0A776EHD0"/>
<protein>
    <submittedName>
        <fullName evidence="2">Uncharacterized protein</fullName>
    </submittedName>
</protein>
<accession>A0A776EHD0</accession>
<organism evidence="2 3">
    <name type="scientific">Pyrenophora teres f. teres</name>
    <dbReference type="NCBI Taxonomy" id="97479"/>
    <lineage>
        <taxon>Eukaryota</taxon>
        <taxon>Fungi</taxon>
        <taxon>Dikarya</taxon>
        <taxon>Ascomycota</taxon>
        <taxon>Pezizomycotina</taxon>
        <taxon>Dothideomycetes</taxon>
        <taxon>Pleosporomycetidae</taxon>
        <taxon>Pleosporales</taxon>
        <taxon>Pleosporineae</taxon>
        <taxon>Pleosporaceae</taxon>
        <taxon>Pyrenophora</taxon>
    </lineage>
</organism>
<gene>
    <name evidence="2" type="ORF">PTTW11_04802</name>
</gene>
<feature type="compositionally biased region" description="Polar residues" evidence="1">
    <location>
        <begin position="26"/>
        <end position="36"/>
    </location>
</feature>
<feature type="region of interest" description="Disordered" evidence="1">
    <location>
        <begin position="1"/>
        <end position="56"/>
    </location>
</feature>
<dbReference type="Proteomes" id="UP000472372">
    <property type="component" value="Chromosome 4"/>
</dbReference>
<name>A0A776EHD0_9PLEO</name>
<dbReference type="EMBL" id="HG992980">
    <property type="protein sequence ID" value="CAE7031452.1"/>
    <property type="molecule type" value="Genomic_DNA"/>
</dbReference>